<evidence type="ECO:0000313" key="1">
    <source>
        <dbReference type="EMBL" id="QKF78802.1"/>
    </source>
</evidence>
<accession>A0AAE7E7R1</accession>
<protein>
    <submittedName>
        <fullName evidence="1">Uncharacterized protein</fullName>
    </submittedName>
</protein>
<dbReference type="AlphaFoldDB" id="A0AAE7E7R1"/>
<reference evidence="1 2" key="1">
    <citation type="submission" date="2020-05" db="EMBL/GenBank/DDBJ databases">
        <title>Complete genome sequencing of Campylobacter and Arcobacter type strains.</title>
        <authorList>
            <person name="Miller W.G."/>
            <person name="Yee E."/>
        </authorList>
    </citation>
    <scope>NUCLEOTIDE SEQUENCE [LARGE SCALE GENOMIC DNA]</scope>
    <source>
        <strain evidence="1 2">LMG 25694</strain>
    </source>
</reference>
<dbReference type="SUPFAM" id="SSF55729">
    <property type="entry name" value="Acyl-CoA N-acyltransferases (Nat)"/>
    <property type="match status" value="1"/>
</dbReference>
<dbReference type="KEGG" id="adz:ADFLV_2832"/>
<name>A0AAE7E7R1_9BACT</name>
<proteinExistence type="predicted"/>
<gene>
    <name evidence="1" type="ORF">ADFLV_2832</name>
</gene>
<dbReference type="Proteomes" id="UP000503313">
    <property type="component" value="Chromosome"/>
</dbReference>
<dbReference type="Gene3D" id="3.40.630.30">
    <property type="match status" value="1"/>
</dbReference>
<dbReference type="RefSeq" id="WP_129011908.1">
    <property type="nucleotide sequence ID" value="NZ_CP053835.1"/>
</dbReference>
<dbReference type="InterPro" id="IPR016181">
    <property type="entry name" value="Acyl_CoA_acyltransferase"/>
</dbReference>
<organism evidence="1 2">
    <name type="scientific">Arcobacter defluvii</name>
    <dbReference type="NCBI Taxonomy" id="873191"/>
    <lineage>
        <taxon>Bacteria</taxon>
        <taxon>Pseudomonadati</taxon>
        <taxon>Campylobacterota</taxon>
        <taxon>Epsilonproteobacteria</taxon>
        <taxon>Campylobacterales</taxon>
        <taxon>Arcobacteraceae</taxon>
        <taxon>Arcobacter</taxon>
    </lineage>
</organism>
<sequence>MKKRELRIINFIYLNEDKYNQILEYRNQEFIRKISVNKNIISKEEHKNYFELLKNADKYFSFLITINEKDYGVISLKKITDDTYYIGDYLVKEEYKFEGGGIVNRICISYISTILNIKYLKSKQLIDNTRGNRLGGVKTIEIIRCENSDFNEIRVVVDNFYDESIINSKSRILFDKLYDIKDCQI</sequence>
<evidence type="ECO:0000313" key="2">
    <source>
        <dbReference type="Proteomes" id="UP000503313"/>
    </source>
</evidence>
<dbReference type="EMBL" id="CP053835">
    <property type="protein sequence ID" value="QKF78802.1"/>
    <property type="molecule type" value="Genomic_DNA"/>
</dbReference>
<keyword evidence="2" id="KW-1185">Reference proteome</keyword>